<feature type="domain" description="N-acetyltransferase" evidence="1">
    <location>
        <begin position="1"/>
        <end position="130"/>
    </location>
</feature>
<dbReference type="eggNOG" id="COG1246">
    <property type="taxonomic scope" value="Bacteria"/>
</dbReference>
<dbReference type="Proteomes" id="UP000030063">
    <property type="component" value="Unassembled WGS sequence"/>
</dbReference>
<dbReference type="SUPFAM" id="SSF55729">
    <property type="entry name" value="Acyl-CoA N-acyltransferases (Nat)"/>
    <property type="match status" value="1"/>
</dbReference>
<dbReference type="STRING" id="1395571.TMS3_0111260"/>
<dbReference type="CDD" id="cd04301">
    <property type="entry name" value="NAT_SF"/>
    <property type="match status" value="1"/>
</dbReference>
<evidence type="ECO:0000313" key="3">
    <source>
        <dbReference type="Proteomes" id="UP000030063"/>
    </source>
</evidence>
<reference evidence="2 3" key="1">
    <citation type="journal article" date="2014" name="Genome Announc.">
        <title>Draft Genome Sequence of Petroleum Oil-Degrading Marine Bacterium Pseudomonas taeanensis Strain MS-3, Isolated from a Crude Oil-Contaminated Seashore.</title>
        <authorList>
            <person name="Lee S.Y."/>
            <person name="Kim S.H."/>
            <person name="Lee D.G."/>
            <person name="Shin S."/>
            <person name="Yun S.H."/>
            <person name="Choi C.W."/>
            <person name="Chung Y.H."/>
            <person name="Choi J.S."/>
            <person name="Kahng H.Y."/>
            <person name="Kim S.I."/>
        </authorList>
    </citation>
    <scope>NUCLEOTIDE SEQUENCE [LARGE SCALE GENOMIC DNA]</scope>
    <source>
        <strain evidence="2 3">MS-3</strain>
    </source>
</reference>
<protein>
    <recommendedName>
        <fullName evidence="1">N-acetyltransferase domain-containing protein</fullName>
    </recommendedName>
</protein>
<dbReference type="OrthoDB" id="8780005at2"/>
<dbReference type="InterPro" id="IPR000182">
    <property type="entry name" value="GNAT_dom"/>
</dbReference>
<proteinExistence type="predicted"/>
<keyword evidence="3" id="KW-1185">Reference proteome</keyword>
<organism evidence="2 3">
    <name type="scientific">Pseudomonas taeanensis MS-3</name>
    <dbReference type="NCBI Taxonomy" id="1395571"/>
    <lineage>
        <taxon>Bacteria</taxon>
        <taxon>Pseudomonadati</taxon>
        <taxon>Pseudomonadota</taxon>
        <taxon>Gammaproteobacteria</taxon>
        <taxon>Pseudomonadales</taxon>
        <taxon>Pseudomonadaceae</taxon>
        <taxon>Pseudomonas</taxon>
    </lineage>
</organism>
<dbReference type="InterPro" id="IPR016181">
    <property type="entry name" value="Acyl_CoA_acyltransferase"/>
</dbReference>
<evidence type="ECO:0000313" key="2">
    <source>
        <dbReference type="EMBL" id="KFX70075.1"/>
    </source>
</evidence>
<dbReference type="Pfam" id="PF13508">
    <property type="entry name" value="Acetyltransf_7"/>
    <property type="match status" value="1"/>
</dbReference>
<gene>
    <name evidence="2" type="ORF">TMS3_0111260</name>
</gene>
<sequence>MHDLHYRALPAPLKPLADKFYRSHRSQMRTRHEDQVWVAQDSEIVAALCLRPVAQGHWLTGLFVAPAQRQRGLASQLIELALTHTAGAIWLFCHPELGPFYRRLDFMPCANLPPALHERLLRYQRSKALIALERCN</sequence>
<name>A0A0A1YJK5_9PSED</name>
<dbReference type="PROSITE" id="PS51186">
    <property type="entry name" value="GNAT"/>
    <property type="match status" value="1"/>
</dbReference>
<dbReference type="RefSeq" id="WP_025165329.1">
    <property type="nucleotide sequence ID" value="NZ_AWSQ01000002.1"/>
</dbReference>
<dbReference type="GO" id="GO:0016747">
    <property type="term" value="F:acyltransferase activity, transferring groups other than amino-acyl groups"/>
    <property type="evidence" value="ECO:0007669"/>
    <property type="project" value="InterPro"/>
</dbReference>
<dbReference type="AlphaFoldDB" id="A0A0A1YJK5"/>
<comment type="caution">
    <text evidence="2">The sequence shown here is derived from an EMBL/GenBank/DDBJ whole genome shotgun (WGS) entry which is preliminary data.</text>
</comment>
<dbReference type="Gene3D" id="3.40.630.30">
    <property type="match status" value="1"/>
</dbReference>
<accession>A0A0A1YJK5</accession>
<evidence type="ECO:0000259" key="1">
    <source>
        <dbReference type="PROSITE" id="PS51186"/>
    </source>
</evidence>
<dbReference type="EMBL" id="AWSQ01000002">
    <property type="protein sequence ID" value="KFX70075.1"/>
    <property type="molecule type" value="Genomic_DNA"/>
</dbReference>